<dbReference type="Proteomes" id="UP000007756">
    <property type="component" value="Chromosome"/>
</dbReference>
<dbReference type="STRING" id="722438.F539_02540"/>
<dbReference type="EMBL" id="CP002077">
    <property type="protein sequence ID" value="ADK86852.1"/>
    <property type="molecule type" value="Genomic_DNA"/>
</dbReference>
<feature type="transmembrane region" description="Helical" evidence="2">
    <location>
        <begin position="135"/>
        <end position="157"/>
    </location>
</feature>
<dbReference type="AlphaFoldDB" id="A0A0H3DNS1"/>
<keyword evidence="2" id="KW-1133">Transmembrane helix</keyword>
<dbReference type="eggNOG" id="ENOG5031Z97">
    <property type="taxonomic scope" value="Bacteria"/>
</dbReference>
<dbReference type="KEGG" id="mpj:MPNE_0527"/>
<gene>
    <name evidence="3" type="ordered locus">MPNE_0527</name>
</gene>
<dbReference type="RefSeq" id="WP_014325547.1">
    <property type="nucleotide sequence ID" value="NZ_CP010546.1"/>
</dbReference>
<proteinExistence type="predicted"/>
<evidence type="ECO:0000313" key="3">
    <source>
        <dbReference type="EMBL" id="ADK86852.1"/>
    </source>
</evidence>
<dbReference type="PaxDb" id="722438-MPNE_0527"/>
<name>A0A0H3DNS1_MYCPB</name>
<dbReference type="GeneID" id="66608881"/>
<dbReference type="NCBIfam" id="NF045771">
    <property type="entry name" value="MPN454_MG319"/>
    <property type="match status" value="1"/>
</dbReference>
<dbReference type="HOGENOM" id="CLU_1407437_0_0_14"/>
<evidence type="ECO:0000256" key="2">
    <source>
        <dbReference type="SAM" id="Phobius"/>
    </source>
</evidence>
<evidence type="ECO:0000313" key="4">
    <source>
        <dbReference type="Proteomes" id="UP000007756"/>
    </source>
</evidence>
<keyword evidence="2" id="KW-0812">Transmembrane</keyword>
<evidence type="ECO:0000256" key="1">
    <source>
        <dbReference type="SAM" id="MobiDB-lite"/>
    </source>
</evidence>
<dbReference type="PATRIC" id="fig|722438.3.peg.509"/>
<feature type="transmembrane region" description="Helical" evidence="2">
    <location>
        <begin position="7"/>
        <end position="30"/>
    </location>
</feature>
<accession>A0A0H3DNS1</accession>
<dbReference type="InterPro" id="IPR054989">
    <property type="entry name" value="MPN454_MG319"/>
</dbReference>
<keyword evidence="2" id="KW-0472">Membrane</keyword>
<reference evidence="3 4" key="1">
    <citation type="journal article" date="2010" name="Appl. Environ. Microbiol.">
        <title>Targeted chromosomal knockouts in Mycoplasma pneumoniae.</title>
        <authorList>
            <person name="Krishnakumar R."/>
            <person name="Assad-Garcia N."/>
            <person name="Benders G.A."/>
            <person name="Phan Q."/>
            <person name="Montague M.G."/>
            <person name="Glass J.I."/>
        </authorList>
    </citation>
    <scope>NUCLEOTIDE SEQUENCE [LARGE SCALE GENOMIC DNA]</scope>
    <source>
        <strain evidence="4">ATCC 15531 / DSM 22911 / NBRC 14401 / NCTC 10119 / FH</strain>
    </source>
</reference>
<protein>
    <submittedName>
        <fullName evidence="3">Uncharacterized protein</fullName>
    </submittedName>
</protein>
<feature type="region of interest" description="Disordered" evidence="1">
    <location>
        <begin position="172"/>
        <end position="193"/>
    </location>
</feature>
<organism evidence="3 4">
    <name type="scientific">Mycoplasmoides pneumoniae (strain ATCC 15531 / DSM 23978 / CIP 103766 / NBRC 14401 / NCTC 10119 / FH)</name>
    <name type="common">Mycoplasma pneumoniae</name>
    <dbReference type="NCBI Taxonomy" id="722438"/>
    <lineage>
        <taxon>Bacteria</taxon>
        <taxon>Bacillati</taxon>
        <taxon>Mycoplasmatota</taxon>
        <taxon>Mycoplasmoidales</taxon>
        <taxon>Mycoplasmoidaceae</taxon>
        <taxon>Mycoplasmoides</taxon>
    </lineage>
</organism>
<sequence>MGFFKLLFKLAFLAVLTVAIAYLFLAIFYFGTVSPSFKLAQPMDVFNRFFSKEALDTVTTSGVGATVTAPKAAAASQSHALILAAEQVANNANKLDPRFPIDGSLFSQIPGYVDFLKKPNIPAFLEKVGPYLTKYIIPLGMALVSGLIGALIINFILSKITRAIIKKRRKAKRAQQSRDDDYYYDEAPRRRRR</sequence>